<dbReference type="EMBL" id="CATQJL010000326">
    <property type="protein sequence ID" value="CAJ0609652.1"/>
    <property type="molecule type" value="Genomic_DNA"/>
</dbReference>
<proteinExistence type="predicted"/>
<feature type="non-terminal residue" evidence="1">
    <location>
        <position position="71"/>
    </location>
</feature>
<evidence type="ECO:0000313" key="2">
    <source>
        <dbReference type="Proteomes" id="UP001176961"/>
    </source>
</evidence>
<evidence type="ECO:0000313" key="1">
    <source>
        <dbReference type="EMBL" id="CAJ0609652.1"/>
    </source>
</evidence>
<sequence length="71" mass="7755">SQSALLCTALGDALQLSNSPSPLRATEGHPGMEHLSPSTFHKFGEQSFLTNFDGYSGINIRNKRVDQMAYL</sequence>
<accession>A0AA36MHS4</accession>
<reference evidence="1" key="1">
    <citation type="submission" date="2023-07" db="EMBL/GenBank/DDBJ databases">
        <authorList>
            <consortium name="CYATHOMIX"/>
        </authorList>
    </citation>
    <scope>NUCLEOTIDE SEQUENCE</scope>
    <source>
        <strain evidence="1">N/A</strain>
    </source>
</reference>
<dbReference type="AlphaFoldDB" id="A0AA36MHS4"/>
<name>A0AA36MHS4_CYLNA</name>
<protein>
    <submittedName>
        <fullName evidence="1">Uncharacterized protein</fullName>
    </submittedName>
</protein>
<organism evidence="1 2">
    <name type="scientific">Cylicocyclus nassatus</name>
    <name type="common">Nematode worm</name>
    <dbReference type="NCBI Taxonomy" id="53992"/>
    <lineage>
        <taxon>Eukaryota</taxon>
        <taxon>Metazoa</taxon>
        <taxon>Ecdysozoa</taxon>
        <taxon>Nematoda</taxon>
        <taxon>Chromadorea</taxon>
        <taxon>Rhabditida</taxon>
        <taxon>Rhabditina</taxon>
        <taxon>Rhabditomorpha</taxon>
        <taxon>Strongyloidea</taxon>
        <taxon>Strongylidae</taxon>
        <taxon>Cylicocyclus</taxon>
    </lineage>
</organism>
<comment type="caution">
    <text evidence="1">The sequence shown here is derived from an EMBL/GenBank/DDBJ whole genome shotgun (WGS) entry which is preliminary data.</text>
</comment>
<dbReference type="Proteomes" id="UP001176961">
    <property type="component" value="Unassembled WGS sequence"/>
</dbReference>
<keyword evidence="2" id="KW-1185">Reference proteome</keyword>
<gene>
    <name evidence="1" type="ORF">CYNAS_LOCUS21635</name>
</gene>